<dbReference type="AlphaFoldDB" id="A0AAU8H479"/>
<proteinExistence type="predicted"/>
<dbReference type="PANTHER" id="PTHR43883">
    <property type="entry name" value="SLR0207 PROTEIN"/>
    <property type="match status" value="1"/>
</dbReference>
<dbReference type="EMBL" id="CP144374">
    <property type="protein sequence ID" value="XCH48288.1"/>
    <property type="molecule type" value="Genomic_DNA"/>
</dbReference>
<dbReference type="InterPro" id="IPR011009">
    <property type="entry name" value="Kinase-like_dom_sf"/>
</dbReference>
<dbReference type="InterPro" id="IPR052732">
    <property type="entry name" value="Cell-binding_unc_protein"/>
</dbReference>
<dbReference type="SUPFAM" id="SSF56112">
    <property type="entry name" value="Protein kinase-like (PK-like)"/>
    <property type="match status" value="1"/>
</dbReference>
<dbReference type="InterPro" id="IPR027417">
    <property type="entry name" value="P-loop_NTPase"/>
</dbReference>
<name>A0AAU8H479_9BACT</name>
<dbReference type="SUPFAM" id="SSF52540">
    <property type="entry name" value="P-loop containing nucleoside triphosphate hydrolases"/>
    <property type="match status" value="1"/>
</dbReference>
<dbReference type="RefSeq" id="WP_353685938.1">
    <property type="nucleotide sequence ID" value="NZ_CP144374.1"/>
</dbReference>
<sequence>MKKLKNLQRQYGSDYTLRETIKMINWAEELKKESFPNNPQELKILQTHISYVFIADHVVYKIKKSVNFGFLDFTTVELRKLYSEKEVELNRRLCPEIYLGVVPISLTEHGYKIEDNSNVVEYAVKMKRLPEDGMMQKILKDRVLTEKHIDLIVDLLVPFYKSARTGKGVNEYGCIDTVSFNTEENFNQTESFVGIALNKWRYNEIVSWTRNFIKENKALFETRIKEEFIREGHGDLYSANICFDNLKKVYIFDCIEFNERFRCGDVASDIAFLSMDLDFHSYKELSEYFVRTYVEKSNDRDLLKLLNFYKCYRAYVRGKIGCFTSEDTALSEERKKDALQEAQKYFDLAYLYAEGKPKVFVVFGLSGTGKSTLARALAKKTLAKWIPSDIVRKSLVGIAPTEHHYEPFEKGIYSKEFTEKTYMKMIEIARENLLLGRDVILDATFRERVLRQALMRELNFAEIYFIWCTAEDSVVKERFMKRKEAEDISDARWEIYLAQKEKFEPPDEIQEGRLIKVDTSEFKDLTEVVIKKIYSDFLLQ</sequence>
<dbReference type="Gene3D" id="3.40.50.300">
    <property type="entry name" value="P-loop containing nucleotide triphosphate hydrolases"/>
    <property type="match status" value="1"/>
</dbReference>
<reference evidence="1" key="1">
    <citation type="submission" date="2024-01" db="EMBL/GenBank/DDBJ databases">
        <title>The first autotrophic representatives of the genus Thermodesulfovibrio.</title>
        <authorList>
            <person name="Maltseva A.I."/>
            <person name="Elcheninov A.G."/>
            <person name="Kublanov I.V."/>
            <person name="Lebedinsky A.V."/>
            <person name="Frolov E.N."/>
        </authorList>
    </citation>
    <scope>NUCLEOTIDE SEQUENCE</scope>
    <source>
        <strain evidence="1">3462-1</strain>
    </source>
</reference>
<protein>
    <submittedName>
        <fullName evidence="1">AAA family ATPase</fullName>
    </submittedName>
</protein>
<dbReference type="KEGG" id="tob:V4D31_08080"/>
<accession>A0AAU8H479</accession>
<evidence type="ECO:0000313" key="1">
    <source>
        <dbReference type="EMBL" id="XCH48288.1"/>
    </source>
</evidence>
<organism evidence="1">
    <name type="scientific">Thermodesulfovibrio obliviosus</name>
    <dbReference type="NCBI Taxonomy" id="3118332"/>
    <lineage>
        <taxon>Bacteria</taxon>
        <taxon>Pseudomonadati</taxon>
        <taxon>Nitrospirota</taxon>
        <taxon>Thermodesulfovibrionia</taxon>
        <taxon>Thermodesulfovibrionales</taxon>
        <taxon>Thermodesulfovibrionaceae</taxon>
        <taxon>Thermodesulfovibrio</taxon>
    </lineage>
</organism>
<dbReference type="PANTHER" id="PTHR43883:SF1">
    <property type="entry name" value="GLUCONOKINASE"/>
    <property type="match status" value="1"/>
</dbReference>
<gene>
    <name evidence="1" type="ORF">V4D31_08080</name>
</gene>
<dbReference type="Pfam" id="PF13671">
    <property type="entry name" value="AAA_33"/>
    <property type="match status" value="1"/>
</dbReference>